<evidence type="ECO:0000259" key="2">
    <source>
        <dbReference type="Pfam" id="PF10646"/>
    </source>
</evidence>
<feature type="signal peptide" evidence="1">
    <location>
        <begin position="1"/>
        <end position="23"/>
    </location>
</feature>
<evidence type="ECO:0000313" key="5">
    <source>
        <dbReference type="Proteomes" id="UP001139354"/>
    </source>
</evidence>
<accession>A0A9X1LWK2</accession>
<dbReference type="Pfam" id="PF25976">
    <property type="entry name" value="LpqB_N"/>
    <property type="match status" value="1"/>
</dbReference>
<keyword evidence="1" id="KW-0732">Signal</keyword>
<protein>
    <recommendedName>
        <fullName evidence="6">GerMN domain-containing protein</fullName>
    </recommendedName>
</protein>
<feature type="domain" description="Lipoprotein LpqB N-terminal" evidence="3">
    <location>
        <begin position="53"/>
        <end position="173"/>
    </location>
</feature>
<dbReference type="Proteomes" id="UP001139354">
    <property type="component" value="Unassembled WGS sequence"/>
</dbReference>
<dbReference type="AlphaFoldDB" id="A0A9X1LWK2"/>
<feature type="domain" description="GerMN" evidence="2">
    <location>
        <begin position="184"/>
        <end position="281"/>
    </location>
</feature>
<sequence length="562" mass="58657">MTRARRILALLLAFGALTLTACAGFPTSGPINYGHRTDETAGESQNVAFLPDRPEPGATPAQIVEGFINAGTGPGVNGDWARAREFLAPELQEAWDPDASVTVDVFSERIYTETAEGTVDFTFDAVASVDDRGVYERAEVVERKQPFTLVKQADGEWRITAAPDGVVIDRDRFPSVFHRYSVMYFDPTWEYLVPDVRWFQTAKAATSITTALVNELPSEWLAESVATGFPENVTAVPSVPVSDDDVARVELSDSALAADSAALDRMLTQLEESLASAGVVDVVMSVGATPLAAEPVAVRSTRVPGAPLVLAQEEFGFLTGGEVDRIPGLSPVVESLAPVAVQVGPDRDLAAVRLTTGEVVRASADGSAAQTLDVRPGLIDPAIDPFGVVWSVPRDQPGALSAYLPSGESVAVAGAWADASSVTAMSISRDGTRLAATVTAGGRTVLWVAGVVREDGVPVRLSEPMQLATVGGPGIGVTWIDDVTIGVLATGESSAIVLEQVVGGPTSSTSASPDITSIAGGSGISSVRLRANDGTLYVKRGTTWQPSATGVSVLATQQGSPQ</sequence>
<evidence type="ECO:0000256" key="1">
    <source>
        <dbReference type="SAM" id="SignalP"/>
    </source>
</evidence>
<dbReference type="EMBL" id="JAGTTN010000005">
    <property type="protein sequence ID" value="MCC2033439.1"/>
    <property type="molecule type" value="Genomic_DNA"/>
</dbReference>
<dbReference type="SUPFAM" id="SSF101898">
    <property type="entry name" value="NHL repeat"/>
    <property type="match status" value="1"/>
</dbReference>
<keyword evidence="5" id="KW-1185">Reference proteome</keyword>
<evidence type="ECO:0000259" key="3">
    <source>
        <dbReference type="Pfam" id="PF25976"/>
    </source>
</evidence>
<evidence type="ECO:0008006" key="6">
    <source>
        <dbReference type="Google" id="ProtNLM"/>
    </source>
</evidence>
<dbReference type="RefSeq" id="WP_229385451.1">
    <property type="nucleotide sequence ID" value="NZ_JAGTTN010000005.1"/>
</dbReference>
<gene>
    <name evidence="4" type="ORF">KEC57_14720</name>
</gene>
<comment type="caution">
    <text evidence="4">The sequence shown here is derived from an EMBL/GenBank/DDBJ whole genome shotgun (WGS) entry which is preliminary data.</text>
</comment>
<reference evidence="4" key="1">
    <citation type="submission" date="2021-04" db="EMBL/GenBank/DDBJ databases">
        <title>Microbacterium tenobrionis sp. nov. and Microbacterium allomyrinae sp. nov., isolated from larvae of Tenobrio molitor and Allomyrina dichotoma, respectively.</title>
        <authorList>
            <person name="Lee S.D."/>
        </authorList>
    </citation>
    <scope>NUCLEOTIDE SEQUENCE</scope>
    <source>
        <strain evidence="4">BWT-G7</strain>
    </source>
</reference>
<organism evidence="4 5">
    <name type="scientific">Microbacterium allomyrinae</name>
    <dbReference type="NCBI Taxonomy" id="2830666"/>
    <lineage>
        <taxon>Bacteria</taxon>
        <taxon>Bacillati</taxon>
        <taxon>Actinomycetota</taxon>
        <taxon>Actinomycetes</taxon>
        <taxon>Micrococcales</taxon>
        <taxon>Microbacteriaceae</taxon>
        <taxon>Microbacterium</taxon>
    </lineage>
</organism>
<evidence type="ECO:0000313" key="4">
    <source>
        <dbReference type="EMBL" id="MCC2033439.1"/>
    </source>
</evidence>
<name>A0A9X1LWK2_9MICO</name>
<dbReference type="InterPro" id="IPR059026">
    <property type="entry name" value="LpqB_N"/>
</dbReference>
<dbReference type="InterPro" id="IPR019606">
    <property type="entry name" value="GerMN"/>
</dbReference>
<dbReference type="PROSITE" id="PS51257">
    <property type="entry name" value="PROKAR_LIPOPROTEIN"/>
    <property type="match status" value="1"/>
</dbReference>
<feature type="chain" id="PRO_5040888763" description="GerMN domain-containing protein" evidence="1">
    <location>
        <begin position="24"/>
        <end position="562"/>
    </location>
</feature>
<proteinExistence type="predicted"/>
<dbReference type="Pfam" id="PF10646">
    <property type="entry name" value="Germane"/>
    <property type="match status" value="1"/>
</dbReference>